<dbReference type="GO" id="GO:0003677">
    <property type="term" value="F:DNA binding"/>
    <property type="evidence" value="ECO:0007669"/>
    <property type="project" value="UniProtKB-KW"/>
</dbReference>
<evidence type="ECO:0000256" key="4">
    <source>
        <dbReference type="ARBA" id="ARBA00023125"/>
    </source>
</evidence>
<dbReference type="VEuPathDB" id="FungiDB:P170DRAFT_453189"/>
<dbReference type="InterPro" id="IPR001138">
    <property type="entry name" value="Zn2Cys6_DnaBD"/>
</dbReference>
<evidence type="ECO:0000313" key="9">
    <source>
        <dbReference type="EMBL" id="PLB51469.1"/>
    </source>
</evidence>
<dbReference type="InterPro" id="IPR007219">
    <property type="entry name" value="XnlR_reg_dom"/>
</dbReference>
<keyword evidence="1" id="KW-0479">Metal-binding</keyword>
<keyword evidence="5" id="KW-0804">Transcription</keyword>
<dbReference type="GeneID" id="36559040"/>
<gene>
    <name evidence="9" type="ORF">P170DRAFT_453189</name>
</gene>
<evidence type="ECO:0000256" key="2">
    <source>
        <dbReference type="ARBA" id="ARBA00022833"/>
    </source>
</evidence>
<dbReference type="STRING" id="1392250.A0A2I2GF07"/>
<dbReference type="SUPFAM" id="SSF57701">
    <property type="entry name" value="Zn2/Cys6 DNA-binding domain"/>
    <property type="match status" value="1"/>
</dbReference>
<feature type="region of interest" description="Disordered" evidence="7">
    <location>
        <begin position="58"/>
        <end position="91"/>
    </location>
</feature>
<comment type="caution">
    <text evidence="9">The sequence shown here is derived from an EMBL/GenBank/DDBJ whole genome shotgun (WGS) entry which is preliminary data.</text>
</comment>
<dbReference type="GO" id="GO:0009893">
    <property type="term" value="P:positive regulation of metabolic process"/>
    <property type="evidence" value="ECO:0007669"/>
    <property type="project" value="UniProtKB-ARBA"/>
</dbReference>
<keyword evidence="4" id="KW-0238">DNA-binding</keyword>
<dbReference type="CDD" id="cd12148">
    <property type="entry name" value="fungal_TF_MHR"/>
    <property type="match status" value="1"/>
</dbReference>
<dbReference type="InterPro" id="IPR052478">
    <property type="entry name" value="Metabolite_Synth_Reg"/>
</dbReference>
<reference evidence="9 10" key="1">
    <citation type="submission" date="2016-12" db="EMBL/GenBank/DDBJ databases">
        <title>The genomes of Aspergillus section Nigri reveals drivers in fungal speciation.</title>
        <authorList>
            <consortium name="DOE Joint Genome Institute"/>
            <person name="Vesth T.C."/>
            <person name="Nybo J."/>
            <person name="Theobald S."/>
            <person name="Brandl J."/>
            <person name="Frisvad J.C."/>
            <person name="Nielsen K.F."/>
            <person name="Lyhne E.K."/>
            <person name="Kogle M.E."/>
            <person name="Kuo A."/>
            <person name="Riley R."/>
            <person name="Clum A."/>
            <person name="Nolan M."/>
            <person name="Lipzen A."/>
            <person name="Salamov A."/>
            <person name="Henrissat B."/>
            <person name="Wiebenga A."/>
            <person name="De Vries R.P."/>
            <person name="Grigoriev I.V."/>
            <person name="Mortensen U.H."/>
            <person name="Andersen M.R."/>
            <person name="Baker S.E."/>
        </authorList>
    </citation>
    <scope>NUCLEOTIDE SEQUENCE [LARGE SCALE GENOMIC DNA]</scope>
    <source>
        <strain evidence="9 10">IBT 23096</strain>
    </source>
</reference>
<dbReference type="SMART" id="SM00906">
    <property type="entry name" value="Fungal_trans"/>
    <property type="match status" value="1"/>
</dbReference>
<dbReference type="GO" id="GO:0009410">
    <property type="term" value="P:response to xenobiotic stimulus"/>
    <property type="evidence" value="ECO:0007669"/>
    <property type="project" value="TreeGrafter"/>
</dbReference>
<feature type="compositionally biased region" description="Basic and acidic residues" evidence="7">
    <location>
        <begin position="71"/>
        <end position="84"/>
    </location>
</feature>
<evidence type="ECO:0000256" key="3">
    <source>
        <dbReference type="ARBA" id="ARBA00023015"/>
    </source>
</evidence>
<dbReference type="Pfam" id="PF00172">
    <property type="entry name" value="Zn_clus"/>
    <property type="match status" value="1"/>
</dbReference>
<dbReference type="CDD" id="cd00067">
    <property type="entry name" value="GAL4"/>
    <property type="match status" value="1"/>
</dbReference>
<dbReference type="InterPro" id="IPR036864">
    <property type="entry name" value="Zn2-C6_fun-type_DNA-bd_sf"/>
</dbReference>
<dbReference type="PANTHER" id="PTHR31779:SF5">
    <property type="entry name" value="ZN(II)2CYS6 TRANSCRIPTION FACTOR (EUROFUNG)"/>
    <property type="match status" value="1"/>
</dbReference>
<dbReference type="RefSeq" id="XP_024706771.1">
    <property type="nucleotide sequence ID" value="XM_024851341.1"/>
</dbReference>
<feature type="region of interest" description="Disordered" evidence="7">
    <location>
        <begin position="1"/>
        <end position="21"/>
    </location>
</feature>
<name>A0A2I2GF07_9EURO</name>
<dbReference type="SMART" id="SM00066">
    <property type="entry name" value="GAL4"/>
    <property type="match status" value="1"/>
</dbReference>
<proteinExistence type="predicted"/>
<dbReference type="GO" id="GO:0000981">
    <property type="term" value="F:DNA-binding transcription factor activity, RNA polymerase II-specific"/>
    <property type="evidence" value="ECO:0007669"/>
    <property type="project" value="InterPro"/>
</dbReference>
<feature type="compositionally biased region" description="Polar residues" evidence="7">
    <location>
        <begin position="1"/>
        <end position="12"/>
    </location>
</feature>
<dbReference type="PANTHER" id="PTHR31779">
    <property type="entry name" value="2-NITROPROPANE DIOXYGENASE FAMILY, PUTATIVE (AFU_ORTHOLOGUE AFUA_2G17430)-RELATED"/>
    <property type="match status" value="1"/>
</dbReference>
<evidence type="ECO:0000256" key="1">
    <source>
        <dbReference type="ARBA" id="ARBA00022723"/>
    </source>
</evidence>
<keyword evidence="10" id="KW-1185">Reference proteome</keyword>
<keyword evidence="3" id="KW-0805">Transcription regulation</keyword>
<dbReference type="EMBL" id="MSFO01000002">
    <property type="protein sequence ID" value="PLB51469.1"/>
    <property type="molecule type" value="Genomic_DNA"/>
</dbReference>
<protein>
    <recommendedName>
        <fullName evidence="8">Zn(2)-C6 fungal-type domain-containing protein</fullName>
    </recommendedName>
</protein>
<keyword evidence="6" id="KW-0539">Nucleus</keyword>
<feature type="domain" description="Zn(2)-C6 fungal-type" evidence="8">
    <location>
        <begin position="22"/>
        <end position="51"/>
    </location>
</feature>
<evidence type="ECO:0000256" key="5">
    <source>
        <dbReference type="ARBA" id="ARBA00023163"/>
    </source>
</evidence>
<evidence type="ECO:0000256" key="6">
    <source>
        <dbReference type="ARBA" id="ARBA00023242"/>
    </source>
</evidence>
<dbReference type="AlphaFoldDB" id="A0A2I2GF07"/>
<evidence type="ECO:0000256" key="7">
    <source>
        <dbReference type="SAM" id="MobiDB-lite"/>
    </source>
</evidence>
<keyword evidence="2" id="KW-0862">Zinc</keyword>
<dbReference type="Pfam" id="PF04082">
    <property type="entry name" value="Fungal_trans"/>
    <property type="match status" value="1"/>
</dbReference>
<dbReference type="OrthoDB" id="4064873at2759"/>
<sequence>MNIPTSSGSPSVPRTRKRAKQACETCKQRKRKCDGQNPCGFCVRYEYYCAFDSQPRKRTASASTRPASRTETPRSTEERPKETLDDYGDGQQEMEATSGTAFPHVLGMKLNPRDAPGVYGVSWNLGLRDKPTRSFTNVTTLLTKDDMESYARVYLNLIHPIYAILNGNDLLAAIPSRWQNADQIGGYDAVLCSVAALGSLYSGSSSIHSREAELVECAKEILEATSSVNRPSLHHLTAWILRTLYLRTTNSPHTSWMASSTAMHVAEAIGAHQDPQSGTLLYSDTRDTSGDDETRRRLFWVAVTLNSWISNEYGRSRVLTRGVSCKVPADGARDFTAELIHLYQISEKLDLEHGNDLATLLDCLNQVQITDVGPDALQLSRVNLTLTIYRRLRVSSPSIPHEALTRIIHAATVGLESAVRLANEHCPWWHVANVPFQVVCTLLAIDSRESLSIVGQAMRSLRKVSQQFQTASMRHAVDAAESLVRLSRRNKQRDLDDLKDGLDDGDLEVSEASQSMHGMTDIPELDWDAFLSADIPLLDSTSLTGT</sequence>
<dbReference type="GO" id="GO:0006351">
    <property type="term" value="P:DNA-templated transcription"/>
    <property type="evidence" value="ECO:0007669"/>
    <property type="project" value="InterPro"/>
</dbReference>
<dbReference type="PROSITE" id="PS50048">
    <property type="entry name" value="ZN2_CY6_FUNGAL_2"/>
    <property type="match status" value="1"/>
</dbReference>
<dbReference type="Gene3D" id="4.10.240.10">
    <property type="entry name" value="Zn(2)-C6 fungal-type DNA-binding domain"/>
    <property type="match status" value="1"/>
</dbReference>
<organism evidence="9 10">
    <name type="scientific">Aspergillus steynii IBT 23096</name>
    <dbReference type="NCBI Taxonomy" id="1392250"/>
    <lineage>
        <taxon>Eukaryota</taxon>
        <taxon>Fungi</taxon>
        <taxon>Dikarya</taxon>
        <taxon>Ascomycota</taxon>
        <taxon>Pezizomycotina</taxon>
        <taxon>Eurotiomycetes</taxon>
        <taxon>Eurotiomycetidae</taxon>
        <taxon>Eurotiales</taxon>
        <taxon>Aspergillaceae</taxon>
        <taxon>Aspergillus</taxon>
        <taxon>Aspergillus subgen. Circumdati</taxon>
    </lineage>
</organism>
<dbReference type="GO" id="GO:0008270">
    <property type="term" value="F:zinc ion binding"/>
    <property type="evidence" value="ECO:0007669"/>
    <property type="project" value="InterPro"/>
</dbReference>
<accession>A0A2I2GF07</accession>
<dbReference type="PROSITE" id="PS00463">
    <property type="entry name" value="ZN2_CY6_FUNGAL_1"/>
    <property type="match status" value="1"/>
</dbReference>
<feature type="compositionally biased region" description="Polar residues" evidence="7">
    <location>
        <begin position="60"/>
        <end position="70"/>
    </location>
</feature>
<evidence type="ECO:0000259" key="8">
    <source>
        <dbReference type="PROSITE" id="PS50048"/>
    </source>
</evidence>
<dbReference type="Proteomes" id="UP000234275">
    <property type="component" value="Unassembled WGS sequence"/>
</dbReference>
<evidence type="ECO:0000313" key="10">
    <source>
        <dbReference type="Proteomes" id="UP000234275"/>
    </source>
</evidence>